<gene>
    <name evidence="2" type="ORF">HYC85_024565</name>
</gene>
<feature type="compositionally biased region" description="Basic and acidic residues" evidence="1">
    <location>
        <begin position="240"/>
        <end position="270"/>
    </location>
</feature>
<evidence type="ECO:0000313" key="3">
    <source>
        <dbReference type="Proteomes" id="UP000593564"/>
    </source>
</evidence>
<feature type="compositionally biased region" description="Basic and acidic residues" evidence="1">
    <location>
        <begin position="190"/>
        <end position="201"/>
    </location>
</feature>
<reference evidence="3" key="1">
    <citation type="journal article" date="2020" name="Nat. Commun.">
        <title>Genome assembly of wild tea tree DASZ reveals pedigree and selection history of tea varieties.</title>
        <authorList>
            <person name="Zhang W."/>
            <person name="Zhang Y."/>
            <person name="Qiu H."/>
            <person name="Guo Y."/>
            <person name="Wan H."/>
            <person name="Zhang X."/>
            <person name="Scossa F."/>
            <person name="Alseekh S."/>
            <person name="Zhang Q."/>
            <person name="Wang P."/>
            <person name="Xu L."/>
            <person name="Schmidt M.H."/>
            <person name="Jia X."/>
            <person name="Li D."/>
            <person name="Zhu A."/>
            <person name="Guo F."/>
            <person name="Chen W."/>
            <person name="Ni D."/>
            <person name="Usadel B."/>
            <person name="Fernie A.R."/>
            <person name="Wen W."/>
        </authorList>
    </citation>
    <scope>NUCLEOTIDE SEQUENCE [LARGE SCALE GENOMIC DNA]</scope>
    <source>
        <strain evidence="3">cv. G240</strain>
    </source>
</reference>
<accession>A0A7J7G8K3</accession>
<name>A0A7J7G8K3_CAMSI</name>
<reference evidence="2 3" key="2">
    <citation type="submission" date="2020-07" db="EMBL/GenBank/DDBJ databases">
        <title>Genome assembly of wild tea tree DASZ reveals pedigree and selection history of tea varieties.</title>
        <authorList>
            <person name="Zhang W."/>
        </authorList>
    </citation>
    <scope>NUCLEOTIDE SEQUENCE [LARGE SCALE GENOMIC DNA]</scope>
    <source>
        <strain evidence="3">cv. G240</strain>
        <tissue evidence="2">Leaf</tissue>
    </source>
</reference>
<protein>
    <recommendedName>
        <fullName evidence="4">Btz domain-containing protein</fullName>
    </recommendedName>
</protein>
<organism evidence="2 3">
    <name type="scientific">Camellia sinensis</name>
    <name type="common">Tea plant</name>
    <name type="synonym">Thea sinensis</name>
    <dbReference type="NCBI Taxonomy" id="4442"/>
    <lineage>
        <taxon>Eukaryota</taxon>
        <taxon>Viridiplantae</taxon>
        <taxon>Streptophyta</taxon>
        <taxon>Embryophyta</taxon>
        <taxon>Tracheophyta</taxon>
        <taxon>Spermatophyta</taxon>
        <taxon>Magnoliopsida</taxon>
        <taxon>eudicotyledons</taxon>
        <taxon>Gunneridae</taxon>
        <taxon>Pentapetalae</taxon>
        <taxon>asterids</taxon>
        <taxon>Ericales</taxon>
        <taxon>Theaceae</taxon>
        <taxon>Camellia</taxon>
    </lineage>
</organism>
<feature type="compositionally biased region" description="Low complexity" evidence="1">
    <location>
        <begin position="227"/>
        <end position="239"/>
    </location>
</feature>
<feature type="region of interest" description="Disordered" evidence="1">
    <location>
        <begin position="131"/>
        <end position="160"/>
    </location>
</feature>
<dbReference type="PANTHER" id="PTHR36364:SF1">
    <property type="entry name" value="OS03G0203000 PROTEIN"/>
    <property type="match status" value="1"/>
</dbReference>
<evidence type="ECO:0000313" key="2">
    <source>
        <dbReference type="EMBL" id="KAF5937059.1"/>
    </source>
</evidence>
<proteinExistence type="predicted"/>
<feature type="compositionally biased region" description="Polar residues" evidence="1">
    <location>
        <begin position="202"/>
        <end position="218"/>
    </location>
</feature>
<dbReference type="Proteomes" id="UP000593564">
    <property type="component" value="Unassembled WGS sequence"/>
</dbReference>
<sequence>MEGLADLLDEQLNIPQGLVEYKEARVRVRVRTEKRQPFATNKRNPYSMLHLNPLSGTRGREGNIVFRSSVSSRMDVFTISGLENSNSLTSSGYCSRDDCLVSKWIKLFFSGILRKRSLIFRVKNLQIIPKRSRRDGKPATERPSSNLNLDVGDHSDRDQKHRRWLQDVLPLEAPPALDSKVETGAGNKEIDKKTHGQHEGTKNSSNPTEASRSRSYFQHNERGNAGQAGRTTSRGTTTERGWRDSRDQHSDRATEKTTPRDTEKKDEKSQARGSANRVWRHDYEVEAGQQPPVRKRPSFREKKIEVNSENTDKVRTEPVKPSRPDRPLLESEKREERGGHNPLEKPFVRDGEANRGEAPRGSFPSRDRYGGSGSSYRGRERSNGGRRGYHPSGGVRVEKWKHDLYEEANRSPTPKNEEDQIAKVEALLSS</sequence>
<dbReference type="EMBL" id="JACBKZ010000012">
    <property type="protein sequence ID" value="KAF5937059.1"/>
    <property type="molecule type" value="Genomic_DNA"/>
</dbReference>
<comment type="caution">
    <text evidence="2">The sequence shown here is derived from an EMBL/GenBank/DDBJ whole genome shotgun (WGS) entry which is preliminary data.</text>
</comment>
<evidence type="ECO:0008006" key="4">
    <source>
        <dbReference type="Google" id="ProtNLM"/>
    </source>
</evidence>
<feature type="region of interest" description="Disordered" evidence="1">
    <location>
        <begin position="190"/>
        <end position="400"/>
    </location>
</feature>
<dbReference type="AlphaFoldDB" id="A0A7J7G8K3"/>
<dbReference type="PANTHER" id="PTHR36364">
    <property type="entry name" value="OS03G0203000 PROTEIN"/>
    <property type="match status" value="1"/>
</dbReference>
<evidence type="ECO:0000256" key="1">
    <source>
        <dbReference type="SAM" id="MobiDB-lite"/>
    </source>
</evidence>
<keyword evidence="3" id="KW-1185">Reference proteome</keyword>
<feature type="compositionally biased region" description="Basic and acidic residues" evidence="1">
    <location>
        <begin position="298"/>
        <end position="358"/>
    </location>
</feature>